<reference evidence="3" key="1">
    <citation type="journal article" date="2023" name="Commun. Biol.">
        <title>Genome analysis of Parmales, the sister group of diatoms, reveals the evolutionary specialization of diatoms from phago-mixotrophs to photoautotrophs.</title>
        <authorList>
            <person name="Ban H."/>
            <person name="Sato S."/>
            <person name="Yoshikawa S."/>
            <person name="Yamada K."/>
            <person name="Nakamura Y."/>
            <person name="Ichinomiya M."/>
            <person name="Sato N."/>
            <person name="Blanc-Mathieu R."/>
            <person name="Endo H."/>
            <person name="Kuwata A."/>
            <person name="Ogata H."/>
        </authorList>
    </citation>
    <scope>NUCLEOTIDE SEQUENCE [LARGE SCALE GENOMIC DNA]</scope>
    <source>
        <strain evidence="3">NIES 3699</strain>
    </source>
</reference>
<proteinExistence type="predicted"/>
<gene>
    <name evidence="2" type="ORF">TrVE_jg5702</name>
</gene>
<name>A0A9W7CC94_9STRA</name>
<dbReference type="EMBL" id="BRXX01000341">
    <property type="protein sequence ID" value="GMI06063.1"/>
    <property type="molecule type" value="Genomic_DNA"/>
</dbReference>
<sequence length="256" mass="28779">MRTFTVTLALLSLLLRPTLNLTVVPTRRSFLLSSSASLLLSPQNSSPSLSADPLLAFFNDVQAYTVAKQNTPVMVVSDSAEIESIYFPSFRMASSLLQSIKKSESSKPKADIIYGDAGLSSKPLSTVYLLSLRGKVSGQRYLVQNSDSNIESAKSLSKLESLKRYSVPLFYVEKMEIEGMEYLFFEYEEAVKQSKKLGYKVEDIKVTELYEVVEEIIKDKNKDDPDIPKLRLWREPASSAENKVERVKDGERIIVL</sequence>
<keyword evidence="1" id="KW-0732">Signal</keyword>
<dbReference type="AlphaFoldDB" id="A0A9W7CC94"/>
<comment type="caution">
    <text evidence="2">The sequence shown here is derived from an EMBL/GenBank/DDBJ whole genome shotgun (WGS) entry which is preliminary data.</text>
</comment>
<feature type="signal peptide" evidence="1">
    <location>
        <begin position="1"/>
        <end position="20"/>
    </location>
</feature>
<dbReference type="Proteomes" id="UP001165160">
    <property type="component" value="Unassembled WGS sequence"/>
</dbReference>
<evidence type="ECO:0000313" key="3">
    <source>
        <dbReference type="Proteomes" id="UP001165160"/>
    </source>
</evidence>
<evidence type="ECO:0000313" key="2">
    <source>
        <dbReference type="EMBL" id="GMI06063.1"/>
    </source>
</evidence>
<keyword evidence="3" id="KW-1185">Reference proteome</keyword>
<accession>A0A9W7CC94</accession>
<protein>
    <submittedName>
        <fullName evidence="2">Uncharacterized protein</fullName>
    </submittedName>
</protein>
<feature type="chain" id="PRO_5040742520" evidence="1">
    <location>
        <begin position="21"/>
        <end position="256"/>
    </location>
</feature>
<organism evidence="2 3">
    <name type="scientific">Triparma verrucosa</name>
    <dbReference type="NCBI Taxonomy" id="1606542"/>
    <lineage>
        <taxon>Eukaryota</taxon>
        <taxon>Sar</taxon>
        <taxon>Stramenopiles</taxon>
        <taxon>Ochrophyta</taxon>
        <taxon>Bolidophyceae</taxon>
        <taxon>Parmales</taxon>
        <taxon>Triparmaceae</taxon>
        <taxon>Triparma</taxon>
    </lineage>
</organism>
<evidence type="ECO:0000256" key="1">
    <source>
        <dbReference type="SAM" id="SignalP"/>
    </source>
</evidence>